<evidence type="ECO:0000313" key="3">
    <source>
        <dbReference type="Proteomes" id="UP000033188"/>
    </source>
</evidence>
<dbReference type="OrthoDB" id="10338442at2759"/>
<dbReference type="GeneID" id="24566414"/>
<organism evidence="2 3">
    <name type="scientific">Babesia bigemina</name>
    <dbReference type="NCBI Taxonomy" id="5866"/>
    <lineage>
        <taxon>Eukaryota</taxon>
        <taxon>Sar</taxon>
        <taxon>Alveolata</taxon>
        <taxon>Apicomplexa</taxon>
        <taxon>Aconoidasida</taxon>
        <taxon>Piroplasmida</taxon>
        <taxon>Babesiidae</taxon>
        <taxon>Babesia</taxon>
    </lineage>
</organism>
<dbReference type="Proteomes" id="UP000033188">
    <property type="component" value="Chromosome 4"/>
</dbReference>
<dbReference type="EMBL" id="LK391710">
    <property type="protein sequence ID" value="CDR97873.1"/>
    <property type="molecule type" value="Genomic_DNA"/>
</dbReference>
<feature type="signal peptide" evidence="1">
    <location>
        <begin position="1"/>
        <end position="25"/>
    </location>
</feature>
<evidence type="ECO:0000313" key="2">
    <source>
        <dbReference type="EMBL" id="CDR97873.1"/>
    </source>
</evidence>
<evidence type="ECO:0000256" key="1">
    <source>
        <dbReference type="SAM" id="SignalP"/>
    </source>
</evidence>
<gene>
    <name evidence="2" type="ORF">BBBOND_0403610</name>
</gene>
<name>A0A061DBF9_BABBI</name>
<protein>
    <submittedName>
        <fullName evidence="2">Surface protein D, putative</fullName>
    </submittedName>
</protein>
<feature type="chain" id="PRO_5001596178" evidence="1">
    <location>
        <begin position="26"/>
        <end position="158"/>
    </location>
</feature>
<dbReference type="VEuPathDB" id="PiroplasmaDB:BBBOND_0403610"/>
<keyword evidence="3" id="KW-1185">Reference proteome</keyword>
<dbReference type="RefSeq" id="XP_012770059.1">
    <property type="nucleotide sequence ID" value="XM_012914605.1"/>
</dbReference>
<sequence length="158" mass="16696">MVCSKILAIAFCAIAAFSTVLRVEAGCSEEHVQVLGFSSENVTEDSLKRGREVAGLLRKLMLGNLTKTGAKDTTPLTNKFTKTLTKAGYPEIPAECLSCFVQSAQCVMKECKGACIAGDQSPGCVKCFMAHCADDLHACVGHITINIGEHKNAGKGGK</sequence>
<dbReference type="AlphaFoldDB" id="A0A061DBF9"/>
<dbReference type="OMA" id="CVGHITI"/>
<dbReference type="KEGG" id="bbig:BBBOND_0403610"/>
<proteinExistence type="predicted"/>
<reference evidence="3" key="1">
    <citation type="journal article" date="2014" name="Nucleic Acids Res.">
        <title>The evolutionary dynamics of variant antigen genes in Babesia reveal a history of genomic innovation underlying host-parasite interaction.</title>
        <authorList>
            <person name="Jackson A.P."/>
            <person name="Otto T.D."/>
            <person name="Darby A."/>
            <person name="Ramaprasad A."/>
            <person name="Xia D."/>
            <person name="Echaide I.E."/>
            <person name="Farber M."/>
            <person name="Gahlot S."/>
            <person name="Gamble J."/>
            <person name="Gupta D."/>
            <person name="Gupta Y."/>
            <person name="Jackson L."/>
            <person name="Malandrin L."/>
            <person name="Malas T.B."/>
            <person name="Moussa E."/>
            <person name="Nair M."/>
            <person name="Reid A.J."/>
            <person name="Sanders M."/>
            <person name="Sharma J."/>
            <person name="Tracey A."/>
            <person name="Quail M.A."/>
            <person name="Weir W."/>
            <person name="Wastling J.M."/>
            <person name="Hall N."/>
            <person name="Willadsen P."/>
            <person name="Lingelbach K."/>
            <person name="Shiels B."/>
            <person name="Tait A."/>
            <person name="Berriman M."/>
            <person name="Allred D.R."/>
            <person name="Pain A."/>
        </authorList>
    </citation>
    <scope>NUCLEOTIDE SEQUENCE [LARGE SCALE GENOMIC DNA]</scope>
    <source>
        <strain evidence="3">Bond</strain>
    </source>
</reference>
<keyword evidence="1" id="KW-0732">Signal</keyword>
<accession>A0A061DBF9</accession>